<keyword evidence="3" id="KW-0732">Signal</keyword>
<evidence type="ECO:0000256" key="3">
    <source>
        <dbReference type="ARBA" id="ARBA00022729"/>
    </source>
</evidence>
<protein>
    <recommendedName>
        <fullName evidence="5">Solute-binding protein family 5 domain-containing protein</fullName>
    </recommendedName>
</protein>
<keyword evidence="4" id="KW-0812">Transmembrane</keyword>
<dbReference type="InterPro" id="IPR000914">
    <property type="entry name" value="SBP_5_dom"/>
</dbReference>
<dbReference type="Pfam" id="PF00496">
    <property type="entry name" value="SBP_bac_5"/>
    <property type="match status" value="1"/>
</dbReference>
<dbReference type="CDD" id="cd08497">
    <property type="entry name" value="MbnE-like"/>
    <property type="match status" value="1"/>
</dbReference>
<keyword evidence="7" id="KW-1185">Reference proteome</keyword>
<organism evidence="6 7">
    <name type="scientific">Rhodovibrio sodomensis</name>
    <dbReference type="NCBI Taxonomy" id="1088"/>
    <lineage>
        <taxon>Bacteria</taxon>
        <taxon>Pseudomonadati</taxon>
        <taxon>Pseudomonadota</taxon>
        <taxon>Alphaproteobacteria</taxon>
        <taxon>Rhodospirillales</taxon>
        <taxon>Rhodovibrionaceae</taxon>
        <taxon>Rhodovibrio</taxon>
    </lineage>
</organism>
<keyword evidence="4" id="KW-0472">Membrane</keyword>
<dbReference type="Proteomes" id="UP001296873">
    <property type="component" value="Unassembled WGS sequence"/>
</dbReference>
<feature type="transmembrane region" description="Helical" evidence="4">
    <location>
        <begin position="594"/>
        <end position="612"/>
    </location>
</feature>
<proteinExistence type="inferred from homology"/>
<dbReference type="InterPro" id="IPR039424">
    <property type="entry name" value="SBP_5"/>
</dbReference>
<sequence>MHGTVKYGPTFDHFDYVNPDAPKGGIAKMPAEGTYDSFNPYVLKGQPAEAMGLVFETLMASSDDEPFSQYGLLAEHIYMPEDRDWVAYTLRADARWHDGEPVTVEDVVWTFNMLKEKGHPQFRFYYKSVIEARQIGPRTVRFEFAEGLNRELPLIVGQMPVLPKHYWTADGRKFGESTLEPPLGSGPYRVADHEPGRYVVFERVEDYWGRDLSVNAGRWNFGRIRYDYFRDPTVIRSAVKAGNVDFRLENQAKSWANAYDVPAVENGRLKKVEIEHDQPTGMQAFVMNTRREPFDSRKVRLAMNYAFDFGWTNTNLFFGQYTRTESFFSNSELASSGLPKGRELEILEQFRGRVPEEVFTKDYNPPETDGDGYPRENLKKALQLLREAGYEVRDMQLVNAQTGRPVRFEFLLNNTAFERVVLPYVANLNKLGIQVDVSVVDSAQYQNRLDSYAFDMILGGWGQSLSPGNEQRSYWGSQAAERNGTRNWAGIQDPVIDQLIQMVIGAPSREELVHRTRALDRVLLWHHYVVPNWHLDYWRILYWDKFRRPETMAPYGLNFLDTWWVAPDKTDEIAQAQAEATGGDGAGESGGGPGWLTGLGMLVLGGLAFVLFRRGFARRPGQQGAE</sequence>
<name>A0ABS1DD25_9PROT</name>
<dbReference type="PANTHER" id="PTHR30290">
    <property type="entry name" value="PERIPLASMIC BINDING COMPONENT OF ABC TRANSPORTER"/>
    <property type="match status" value="1"/>
</dbReference>
<comment type="caution">
    <text evidence="6">The sequence shown here is derived from an EMBL/GenBank/DDBJ whole genome shotgun (WGS) entry which is preliminary data.</text>
</comment>
<dbReference type="PIRSF" id="PIRSF002741">
    <property type="entry name" value="MppA"/>
    <property type="match status" value="1"/>
</dbReference>
<evidence type="ECO:0000256" key="4">
    <source>
        <dbReference type="SAM" id="Phobius"/>
    </source>
</evidence>
<gene>
    <name evidence="6" type="ORF">CKO28_07390</name>
</gene>
<dbReference type="PANTHER" id="PTHR30290:SF64">
    <property type="entry name" value="ABC TRANSPORTER PERIPLASMIC BINDING PROTEIN"/>
    <property type="match status" value="1"/>
</dbReference>
<dbReference type="Gene3D" id="3.10.105.10">
    <property type="entry name" value="Dipeptide-binding Protein, Domain 3"/>
    <property type="match status" value="1"/>
</dbReference>
<dbReference type="EMBL" id="NRRL01000013">
    <property type="protein sequence ID" value="MBK1667856.1"/>
    <property type="molecule type" value="Genomic_DNA"/>
</dbReference>
<evidence type="ECO:0000313" key="7">
    <source>
        <dbReference type="Proteomes" id="UP001296873"/>
    </source>
</evidence>
<comment type="subcellular location">
    <subcellularLocation>
        <location evidence="1">Periplasm</location>
    </subcellularLocation>
</comment>
<reference evidence="6 7" key="1">
    <citation type="journal article" date="2020" name="Microorganisms">
        <title>Osmotic Adaptation and Compatible Solute Biosynthesis of Phototrophic Bacteria as Revealed from Genome Analyses.</title>
        <authorList>
            <person name="Imhoff J.F."/>
            <person name="Rahn T."/>
            <person name="Kunzel S."/>
            <person name="Keller A."/>
            <person name="Neulinger S.C."/>
        </authorList>
    </citation>
    <scope>NUCLEOTIDE SEQUENCE [LARGE SCALE GENOMIC DNA]</scope>
    <source>
        <strain evidence="6 7">DSM 9895</strain>
    </source>
</reference>
<accession>A0ABS1DD25</accession>
<evidence type="ECO:0000256" key="2">
    <source>
        <dbReference type="ARBA" id="ARBA00005695"/>
    </source>
</evidence>
<evidence type="ECO:0000256" key="1">
    <source>
        <dbReference type="ARBA" id="ARBA00004418"/>
    </source>
</evidence>
<evidence type="ECO:0000313" key="6">
    <source>
        <dbReference type="EMBL" id="MBK1667856.1"/>
    </source>
</evidence>
<keyword evidence="4" id="KW-1133">Transmembrane helix</keyword>
<dbReference type="SUPFAM" id="SSF53850">
    <property type="entry name" value="Periplasmic binding protein-like II"/>
    <property type="match status" value="1"/>
</dbReference>
<dbReference type="Gene3D" id="3.40.190.10">
    <property type="entry name" value="Periplasmic binding protein-like II"/>
    <property type="match status" value="1"/>
</dbReference>
<evidence type="ECO:0000259" key="5">
    <source>
        <dbReference type="Pfam" id="PF00496"/>
    </source>
</evidence>
<feature type="domain" description="Solute-binding protein family 5" evidence="5">
    <location>
        <begin position="71"/>
        <end position="479"/>
    </location>
</feature>
<comment type="similarity">
    <text evidence="2">Belongs to the bacterial solute-binding protein 5 family.</text>
</comment>
<dbReference type="InterPro" id="IPR030678">
    <property type="entry name" value="Peptide/Ni-bd"/>
</dbReference>